<feature type="transmembrane region" description="Helical" evidence="1">
    <location>
        <begin position="50"/>
        <end position="70"/>
    </location>
</feature>
<keyword evidence="1" id="KW-1133">Transmembrane helix</keyword>
<evidence type="ECO:0000256" key="1">
    <source>
        <dbReference type="SAM" id="Phobius"/>
    </source>
</evidence>
<dbReference type="InterPro" id="IPR055898">
    <property type="entry name" value="DUF7475"/>
</dbReference>
<keyword evidence="1" id="KW-0472">Membrane</keyword>
<dbReference type="AlphaFoldDB" id="E7QR94"/>
<dbReference type="EMBL" id="AEMG01000005">
    <property type="protein sequence ID" value="EFW93002.1"/>
    <property type="molecule type" value="Genomic_DNA"/>
</dbReference>
<reference evidence="3" key="3">
    <citation type="submission" date="2016-11" db="EMBL/GenBank/DDBJ databases">
        <authorList>
            <person name="Jaros S."/>
            <person name="Januszkiewicz K."/>
            <person name="Wedrychowicz H."/>
        </authorList>
    </citation>
    <scope>NUCLEOTIDE SEQUENCE [LARGE SCALE GENOMIC DNA]</scope>
    <source>
        <strain evidence="3">DX253</strain>
    </source>
</reference>
<dbReference type="Pfam" id="PF24287">
    <property type="entry name" value="DUF7475"/>
    <property type="match status" value="1"/>
</dbReference>
<evidence type="ECO:0000313" key="2">
    <source>
        <dbReference type="EMBL" id="EFW93002.1"/>
    </source>
</evidence>
<organism evidence="2 4">
    <name type="scientific">Haladaptatus paucihalophilus DX253</name>
    <dbReference type="NCBI Taxonomy" id="797209"/>
    <lineage>
        <taxon>Archaea</taxon>
        <taxon>Methanobacteriati</taxon>
        <taxon>Methanobacteriota</taxon>
        <taxon>Stenosarchaea group</taxon>
        <taxon>Halobacteria</taxon>
        <taxon>Halobacteriales</taxon>
        <taxon>Haladaptataceae</taxon>
        <taxon>Haladaptatus</taxon>
    </lineage>
</organism>
<protein>
    <submittedName>
        <fullName evidence="2">Uncharacterized protein</fullName>
    </submittedName>
</protein>
<feature type="transmembrane region" description="Helical" evidence="1">
    <location>
        <begin position="115"/>
        <end position="133"/>
    </location>
</feature>
<reference evidence="2 4" key="1">
    <citation type="journal article" date="2014" name="ISME J.">
        <title>Trehalose/2-sulfotrehalose biosynthesis and glycine-betaine uptake are widely spread mechanisms for osmoadaptation in the Halobacteriales.</title>
        <authorList>
            <person name="Youssef N.H."/>
            <person name="Savage-Ashlock K.N."/>
            <person name="McCully A.L."/>
            <person name="Luedtke B."/>
            <person name="Shaw E.I."/>
            <person name="Hoff W.D."/>
            <person name="Elshahed M.S."/>
        </authorList>
    </citation>
    <scope>NUCLEOTIDE SEQUENCE [LARGE SCALE GENOMIC DNA]</scope>
    <source>
        <strain evidence="2 4">DX253</strain>
    </source>
</reference>
<accession>E7QR94</accession>
<gene>
    <name evidence="3" type="ORF">SAMN05444342_3118</name>
    <name evidence="2" type="ORF">ZOD2009_06584</name>
</gene>
<proteinExistence type="predicted"/>
<feature type="transmembrane region" description="Helical" evidence="1">
    <location>
        <begin position="77"/>
        <end position="95"/>
    </location>
</feature>
<evidence type="ECO:0000313" key="4">
    <source>
        <dbReference type="Proteomes" id="UP000003751"/>
    </source>
</evidence>
<name>E7QR94_HALPU</name>
<keyword evidence="1" id="KW-0812">Transmembrane</keyword>
<sequence>MDTSTQRAETTATDSNRQSRRHLFVIAGAGLILLTGVIHLVLVPEHLEETTYLGVLFAVNFVAAAVAAVGIYRNRRWGWWLGVAIAAIAVVLYVARGTVGLPATEAEELLEPMGVLAKAVELLFLGVAMAWLTTD</sequence>
<dbReference type="PATRIC" id="fig|797209.4.peg.1310"/>
<evidence type="ECO:0000313" key="5">
    <source>
        <dbReference type="Proteomes" id="UP000184203"/>
    </source>
</evidence>
<keyword evidence="5" id="KW-1185">Reference proteome</keyword>
<dbReference type="EMBL" id="FRAN01000005">
    <property type="protein sequence ID" value="SHL17054.1"/>
    <property type="molecule type" value="Genomic_DNA"/>
</dbReference>
<reference evidence="5" key="2">
    <citation type="submission" date="2016-11" db="EMBL/GenBank/DDBJ databases">
        <authorList>
            <person name="Varghese N."/>
            <person name="Submissions S."/>
        </authorList>
    </citation>
    <scope>NUCLEOTIDE SEQUENCE [LARGE SCALE GENOMIC DNA]</scope>
    <source>
        <strain evidence="5">DX253</strain>
    </source>
</reference>
<dbReference type="Proteomes" id="UP000003751">
    <property type="component" value="Unassembled WGS sequence"/>
</dbReference>
<evidence type="ECO:0000313" key="3">
    <source>
        <dbReference type="EMBL" id="SHL17054.1"/>
    </source>
</evidence>
<dbReference type="Proteomes" id="UP000184203">
    <property type="component" value="Unassembled WGS sequence"/>
</dbReference>
<feature type="transmembrane region" description="Helical" evidence="1">
    <location>
        <begin position="23"/>
        <end position="44"/>
    </location>
</feature>
<dbReference type="RefSeq" id="WP_007978169.1">
    <property type="nucleotide sequence ID" value="NZ_AEMG01000005.1"/>
</dbReference>